<dbReference type="Proteomes" id="UP000744032">
    <property type="component" value="Unassembled WGS sequence"/>
</dbReference>
<protein>
    <recommendedName>
        <fullName evidence="2">Bacterial transcriptional activator domain-containing protein</fullName>
    </recommendedName>
</protein>
<accession>A0ABX1IPA2</accession>
<dbReference type="Gene3D" id="1.25.40.10">
    <property type="entry name" value="Tetratricopeptide repeat domain"/>
    <property type="match status" value="1"/>
</dbReference>
<dbReference type="SUPFAM" id="SSF48452">
    <property type="entry name" value="TPR-like"/>
    <property type="match status" value="1"/>
</dbReference>
<feature type="non-terminal residue" evidence="3">
    <location>
        <position position="1"/>
    </location>
</feature>
<evidence type="ECO:0000256" key="1">
    <source>
        <dbReference type="ARBA" id="ARBA00023012"/>
    </source>
</evidence>
<keyword evidence="1" id="KW-0902">Two-component regulatory system</keyword>
<keyword evidence="4" id="KW-1185">Reference proteome</keyword>
<evidence type="ECO:0000313" key="4">
    <source>
        <dbReference type="Proteomes" id="UP000744032"/>
    </source>
</evidence>
<comment type="caution">
    <text evidence="3">The sequence shown here is derived from an EMBL/GenBank/DDBJ whole genome shotgun (WGS) entry which is preliminary data.</text>
</comment>
<sequence length="276" mass="27446">RGGEALEVSQRLRATLVRDLGLEPSVELQRRQRSILMAHPETTALAAGGAGRQGGRLGVGHEDGALQALQFHGGLKSQVAYQGCAQPLVDLQCLAAASRAVQGEHELPVQALVGAVAVDQDGQFGEQFAVASELEVGLDALVQRAQPVLLQAADLHLQLRAGLDVGQGGAGPQAQGLAQLAGGGGEVAGVHGPVAGAGQALEGAHVAAAAAGGEQVAAGHGHQDVLGAAPGRLGGVRVRGAGLQGGGDQFAQLQDVGLQGGACAARRGGAPQLVDQ</sequence>
<proteinExistence type="predicted"/>
<name>A0ABX1IPA2_STRGB</name>
<dbReference type="EMBL" id="JAAXMD010000143">
    <property type="protein sequence ID" value="NKQ26027.1"/>
    <property type="molecule type" value="Genomic_DNA"/>
</dbReference>
<evidence type="ECO:0000313" key="3">
    <source>
        <dbReference type="EMBL" id="NKQ26027.1"/>
    </source>
</evidence>
<evidence type="ECO:0000259" key="2">
    <source>
        <dbReference type="Pfam" id="PF03704"/>
    </source>
</evidence>
<dbReference type="InterPro" id="IPR011990">
    <property type="entry name" value="TPR-like_helical_dom_sf"/>
</dbReference>
<organism evidence="3 4">
    <name type="scientific">Streptomyces galbus</name>
    <dbReference type="NCBI Taxonomy" id="33898"/>
    <lineage>
        <taxon>Bacteria</taxon>
        <taxon>Bacillati</taxon>
        <taxon>Actinomycetota</taxon>
        <taxon>Actinomycetes</taxon>
        <taxon>Kitasatosporales</taxon>
        <taxon>Streptomycetaceae</taxon>
        <taxon>Streptomyces</taxon>
    </lineage>
</organism>
<dbReference type="InterPro" id="IPR005158">
    <property type="entry name" value="BTAD"/>
</dbReference>
<reference evidence="3 4" key="1">
    <citation type="submission" date="2020-04" db="EMBL/GenBank/DDBJ databases">
        <title>Genome sequence of Streptomyces galbus strain I339.</title>
        <authorList>
            <person name="Silva E.A.N."/>
            <person name="Merces M."/>
            <person name="Castelo Branco A.P.O.T."/>
            <person name="Vasconcelos P.C."/>
            <person name="Costa N.P."/>
            <person name="Marinho G.C.S."/>
            <person name="Oliveira C.J.B."/>
            <person name="Araujo D."/>
            <person name="Rodrigues Junior V.S."/>
            <person name="Almeida R."/>
            <person name="Silva Filho U.R."/>
            <person name="Andrade A.S.A."/>
            <person name="Cibulski S.P."/>
        </authorList>
    </citation>
    <scope>NUCLEOTIDE SEQUENCE [LARGE SCALE GENOMIC DNA]</scope>
    <source>
        <strain evidence="3 4">I339</strain>
    </source>
</reference>
<dbReference type="Pfam" id="PF03704">
    <property type="entry name" value="BTAD"/>
    <property type="match status" value="1"/>
</dbReference>
<gene>
    <name evidence="3" type="ORF">HF200_16695</name>
</gene>
<feature type="domain" description="Bacterial transcriptional activator" evidence="2">
    <location>
        <begin position="1"/>
        <end position="36"/>
    </location>
</feature>